<comment type="caution">
    <text evidence="1">The sequence shown here is derived from an EMBL/GenBank/DDBJ whole genome shotgun (WGS) entry which is preliminary data.</text>
</comment>
<gene>
    <name evidence="1" type="ORF">KEF29_29555</name>
</gene>
<reference evidence="1 2" key="1">
    <citation type="submission" date="2021-04" db="EMBL/GenBank/DDBJ databases">
        <title>Characterization of the biosynthetic gene cluster of new lipopeptides with antitumor activity in the genome of the marine Streptomyces PHM034.</title>
        <authorList>
            <person name="Ceniceros A."/>
            <person name="Canedo L."/>
            <person name="Mendez C."/>
            <person name="Olano C."/>
            <person name="Schleissner C."/>
            <person name="Cuevas C."/>
            <person name="De La Calle F."/>
            <person name="Salas J.A."/>
        </authorList>
    </citation>
    <scope>NUCLEOTIDE SEQUENCE [LARGE SCALE GENOMIC DNA]</scope>
    <source>
        <strain evidence="1 2">PHM034</strain>
    </source>
</reference>
<dbReference type="AlphaFoldDB" id="A0A941FF45"/>
<protein>
    <submittedName>
        <fullName evidence="1">Uncharacterized protein</fullName>
    </submittedName>
</protein>
<sequence length="129" mass="15014">MNVRTRRWLLAPIRQWRTHQLIRRNGPSLDYPTAWALITLATTADEFAYVQQASREAGSLADAGLYHDDWDALSLQERSRRTRWLARHGRTPIQQLDITERQLKRAGLRVVDWGVPKDEASARRSRDIP</sequence>
<evidence type="ECO:0000313" key="2">
    <source>
        <dbReference type="Proteomes" id="UP000682308"/>
    </source>
</evidence>
<accession>A0A941FF45</accession>
<organism evidence="1 2">
    <name type="scientific">Streptomyces tuirus</name>
    <dbReference type="NCBI Taxonomy" id="68278"/>
    <lineage>
        <taxon>Bacteria</taxon>
        <taxon>Bacillati</taxon>
        <taxon>Actinomycetota</taxon>
        <taxon>Actinomycetes</taxon>
        <taxon>Kitasatosporales</taxon>
        <taxon>Streptomycetaceae</taxon>
        <taxon>Streptomyces</taxon>
    </lineage>
</organism>
<evidence type="ECO:0000313" key="1">
    <source>
        <dbReference type="EMBL" id="MBR8642146.1"/>
    </source>
</evidence>
<keyword evidence="2" id="KW-1185">Reference proteome</keyword>
<dbReference type="Proteomes" id="UP000682308">
    <property type="component" value="Unassembled WGS sequence"/>
</dbReference>
<name>A0A941FF45_9ACTN</name>
<dbReference type="EMBL" id="JAGTPG010000002">
    <property type="protein sequence ID" value="MBR8642146.1"/>
    <property type="molecule type" value="Genomic_DNA"/>
</dbReference>
<proteinExistence type="predicted"/>